<feature type="domain" description="M23ase beta-sheet core" evidence="3">
    <location>
        <begin position="309"/>
        <end position="406"/>
    </location>
</feature>
<keyword evidence="2" id="KW-0812">Transmembrane</keyword>
<reference evidence="4" key="1">
    <citation type="submission" date="2022-07" db="EMBL/GenBank/DDBJ databases">
        <title>Taxonomic analysis of Microcella humidisoli nov. sp., isolated from riverside soil.</title>
        <authorList>
            <person name="Molina K.M."/>
            <person name="Kim S.B."/>
        </authorList>
    </citation>
    <scope>NUCLEOTIDE SEQUENCE</scope>
    <source>
        <strain evidence="4">MMS21-STM10</strain>
    </source>
</reference>
<evidence type="ECO:0000256" key="2">
    <source>
        <dbReference type="SAM" id="Phobius"/>
    </source>
</evidence>
<feature type="coiled-coil region" evidence="1">
    <location>
        <begin position="61"/>
        <end position="137"/>
    </location>
</feature>
<dbReference type="Proteomes" id="UP001060039">
    <property type="component" value="Chromosome"/>
</dbReference>
<organism evidence="4 5">
    <name type="scientific">Microcella humidisoli</name>
    <dbReference type="NCBI Taxonomy" id="2963406"/>
    <lineage>
        <taxon>Bacteria</taxon>
        <taxon>Bacillati</taxon>
        <taxon>Actinomycetota</taxon>
        <taxon>Actinomycetes</taxon>
        <taxon>Micrococcales</taxon>
        <taxon>Microbacteriaceae</taxon>
        <taxon>Microcella</taxon>
    </lineage>
</organism>
<dbReference type="PANTHER" id="PTHR21666:SF270">
    <property type="entry name" value="MUREIN HYDROLASE ACTIVATOR ENVC"/>
    <property type="match status" value="1"/>
</dbReference>
<dbReference type="InterPro" id="IPR011055">
    <property type="entry name" value="Dup_hybrid_motif"/>
</dbReference>
<accession>A0ABY5FYB0</accession>
<evidence type="ECO:0000313" key="5">
    <source>
        <dbReference type="Proteomes" id="UP001060039"/>
    </source>
</evidence>
<dbReference type="SUPFAM" id="SSF51261">
    <property type="entry name" value="Duplicated hybrid motif"/>
    <property type="match status" value="1"/>
</dbReference>
<evidence type="ECO:0000256" key="1">
    <source>
        <dbReference type="SAM" id="Coils"/>
    </source>
</evidence>
<protein>
    <submittedName>
        <fullName evidence="4">Peptidoglycan DD-metalloendopeptidase family protein</fullName>
    </submittedName>
</protein>
<proteinExistence type="predicted"/>
<keyword evidence="2" id="KW-0472">Membrane</keyword>
<feature type="coiled-coil region" evidence="1">
    <location>
        <begin position="195"/>
        <end position="261"/>
    </location>
</feature>
<keyword evidence="2" id="KW-1133">Transmembrane helix</keyword>
<dbReference type="InterPro" id="IPR050570">
    <property type="entry name" value="Cell_wall_metabolism_enzyme"/>
</dbReference>
<keyword evidence="1" id="KW-0175">Coiled coil</keyword>
<dbReference type="InterPro" id="IPR016047">
    <property type="entry name" value="M23ase_b-sheet_dom"/>
</dbReference>
<evidence type="ECO:0000259" key="3">
    <source>
        <dbReference type="Pfam" id="PF01551"/>
    </source>
</evidence>
<sequence>MTETTAMPPVVTARDAADRPRRRRASAFIAAIAAVALLVSGSIAVTEHPASAVDYPSWDDVLDARRDVARAQAKIKEIRAAIAAITAEVERTQAIAQEKGDIYYEAQLAFDEAAFTADQLQAQADEAQARADESRSRAGQFVAELARSGGGDLSASLFTNPGNADELLSRLGFASKITEQAEGIYAAALQDQNAAQSLTDQANVAKEIRDELRLEAQAAFEAAQVAAEAAQNALIAQQENQARLEAQLDVLIKNRAATEKDYRAGIAAQYGSGSSLGAGQIKNGWAVPTNGYISSGYGYRVHPISGAVRFHAGVDIANAAGTPIYAAASGVVEYAGWNGGYGNFIRINHGNGLTTSYGHIQNGGILVRMGQEIVVGQNIARMGTTGSSTGNHLHFEVRQNGGTTNPVTYLRNKGLAIG</sequence>
<dbReference type="RefSeq" id="WP_255160444.1">
    <property type="nucleotide sequence ID" value="NZ_CP101497.1"/>
</dbReference>
<dbReference type="Pfam" id="PF01551">
    <property type="entry name" value="Peptidase_M23"/>
    <property type="match status" value="1"/>
</dbReference>
<dbReference type="Gene3D" id="2.70.70.10">
    <property type="entry name" value="Glucose Permease (Domain IIA)"/>
    <property type="match status" value="1"/>
</dbReference>
<evidence type="ECO:0000313" key="4">
    <source>
        <dbReference type="EMBL" id="UTT63312.1"/>
    </source>
</evidence>
<keyword evidence="5" id="KW-1185">Reference proteome</keyword>
<dbReference type="EMBL" id="CP101497">
    <property type="protein sequence ID" value="UTT63312.1"/>
    <property type="molecule type" value="Genomic_DNA"/>
</dbReference>
<name>A0ABY5FYB0_9MICO</name>
<dbReference type="CDD" id="cd12797">
    <property type="entry name" value="M23_peptidase"/>
    <property type="match status" value="1"/>
</dbReference>
<feature type="transmembrane region" description="Helical" evidence="2">
    <location>
        <begin position="27"/>
        <end position="45"/>
    </location>
</feature>
<dbReference type="PANTHER" id="PTHR21666">
    <property type="entry name" value="PEPTIDASE-RELATED"/>
    <property type="match status" value="1"/>
</dbReference>
<gene>
    <name evidence="4" type="ORF">NNL39_04190</name>
</gene>